<accession>A0A0A9ALS6</accession>
<organism evidence="1">
    <name type="scientific">Arundo donax</name>
    <name type="common">Giant reed</name>
    <name type="synonym">Donax arundinaceus</name>
    <dbReference type="NCBI Taxonomy" id="35708"/>
    <lineage>
        <taxon>Eukaryota</taxon>
        <taxon>Viridiplantae</taxon>
        <taxon>Streptophyta</taxon>
        <taxon>Embryophyta</taxon>
        <taxon>Tracheophyta</taxon>
        <taxon>Spermatophyta</taxon>
        <taxon>Magnoliopsida</taxon>
        <taxon>Liliopsida</taxon>
        <taxon>Poales</taxon>
        <taxon>Poaceae</taxon>
        <taxon>PACMAD clade</taxon>
        <taxon>Arundinoideae</taxon>
        <taxon>Arundineae</taxon>
        <taxon>Arundo</taxon>
    </lineage>
</organism>
<name>A0A0A9ALS6_ARUDO</name>
<dbReference type="AlphaFoldDB" id="A0A0A9ALS6"/>
<sequence length="56" mass="6854">MTISIRNDLNEETKYKMHLELQYFHKACFFNCHRQFPYSNFASCISTFSFLQKHTR</sequence>
<reference evidence="1" key="1">
    <citation type="submission" date="2014-09" db="EMBL/GenBank/DDBJ databases">
        <authorList>
            <person name="Magalhaes I.L.F."/>
            <person name="Oliveira U."/>
            <person name="Santos F.R."/>
            <person name="Vidigal T.H.D.A."/>
            <person name="Brescovit A.D."/>
            <person name="Santos A.J."/>
        </authorList>
    </citation>
    <scope>NUCLEOTIDE SEQUENCE</scope>
    <source>
        <tissue evidence="1">Shoot tissue taken approximately 20 cm above the soil surface</tissue>
    </source>
</reference>
<reference evidence="1" key="2">
    <citation type="journal article" date="2015" name="Data Brief">
        <title>Shoot transcriptome of the giant reed, Arundo donax.</title>
        <authorList>
            <person name="Barrero R.A."/>
            <person name="Guerrero F.D."/>
            <person name="Moolhuijzen P."/>
            <person name="Goolsby J.A."/>
            <person name="Tidwell J."/>
            <person name="Bellgard S.E."/>
            <person name="Bellgard M.I."/>
        </authorList>
    </citation>
    <scope>NUCLEOTIDE SEQUENCE</scope>
    <source>
        <tissue evidence="1">Shoot tissue taken approximately 20 cm above the soil surface</tissue>
    </source>
</reference>
<evidence type="ECO:0000313" key="1">
    <source>
        <dbReference type="EMBL" id="JAD50838.1"/>
    </source>
</evidence>
<protein>
    <submittedName>
        <fullName evidence="1">Uncharacterized protein</fullName>
    </submittedName>
</protein>
<proteinExistence type="predicted"/>
<dbReference type="EMBL" id="GBRH01247057">
    <property type="protein sequence ID" value="JAD50838.1"/>
    <property type="molecule type" value="Transcribed_RNA"/>
</dbReference>